<evidence type="ECO:0000259" key="2">
    <source>
        <dbReference type="Pfam" id="PF13872"/>
    </source>
</evidence>
<evidence type="ECO:0000256" key="1">
    <source>
        <dbReference type="SAM" id="MobiDB-lite"/>
    </source>
</evidence>
<dbReference type="PANTHER" id="PTHR12706">
    <property type="entry name" value="STRAWBERRY NOTCH-RELATED"/>
    <property type="match status" value="1"/>
</dbReference>
<sequence length="658" mass="73968">MISTSQQTPIQAAPKIDLFERSLSPLGRRINDARKAVNKVFKTACTAHVFSQNCIDTINQYSQYCVALLPTDEKNALLYLETISEYLIRLITAYIAQVDAQLNKENAMEVTNENTVQVLTELRACCLGMLIEEKKVERELGYIMNFISAEAAKHVGEKEGSPAGNVSTRPAEGSRSTPNTGMRAEKRPIVRLPIVPSLSYTPKSSFVVPSRLCPHMPKQQAIATEEAKHQAIATEEAKQQAIATEEAKQTLPLMSVVFEMKEQKLARERCVARSVKRASWEINGAIVTVRRSVRECVNEMREAVGKCSVDYIPPWFRGESEDSRWIESVKGKVPYSSKWEAFPSLASSLTPEQKLVVNGVCYEREKQLQASSRCAVLMEKEMAGKGKELGMIIAEQWLLGKKKCLFLSEKPFGFSYCRSILESVGMSGIPLLNLDLCSFESIADEHGPFEEGVLVCSCFGLLQTNTNEQDEELSRYQQILTWCGDAFDGLIVVDGCNKNSFSSSLTDQKGDSFLKGYLLALQEELPSSFFLFCFAHDHLTQWDLECMPQLGVEYNAVTVLDLKNPKERAILETDLIQQNVLFCHNQSYFSTSVEMARIEENATLKYLIQSSQQFWTLLLSSYSKALSILALYKIHDDDSYFYSDEDLFTLDVRVFSAP</sequence>
<evidence type="ECO:0000313" key="4">
    <source>
        <dbReference type="Proteomes" id="UP000078348"/>
    </source>
</evidence>
<dbReference type="Proteomes" id="UP000078348">
    <property type="component" value="Unassembled WGS sequence"/>
</dbReference>
<gene>
    <name evidence="3" type="ORF">AV274_0690</name>
</gene>
<name>A0A196SMR4_BLAHN</name>
<dbReference type="EMBL" id="LXWW01000025">
    <property type="protein sequence ID" value="OAO17551.1"/>
    <property type="molecule type" value="Genomic_DNA"/>
</dbReference>
<dbReference type="Pfam" id="PF13872">
    <property type="entry name" value="AAA_34"/>
    <property type="match status" value="1"/>
</dbReference>
<feature type="domain" description="Strawberry notch AAA" evidence="2">
    <location>
        <begin position="357"/>
        <end position="551"/>
    </location>
</feature>
<accession>A0A196SMR4</accession>
<feature type="region of interest" description="Disordered" evidence="1">
    <location>
        <begin position="157"/>
        <end position="182"/>
    </location>
</feature>
<proteinExistence type="predicted"/>
<dbReference type="GO" id="GO:0006355">
    <property type="term" value="P:regulation of DNA-templated transcription"/>
    <property type="evidence" value="ECO:0007669"/>
    <property type="project" value="InterPro"/>
</dbReference>
<feature type="compositionally biased region" description="Polar residues" evidence="1">
    <location>
        <begin position="164"/>
        <end position="180"/>
    </location>
</feature>
<keyword evidence="4" id="KW-1185">Reference proteome</keyword>
<protein>
    <submittedName>
        <fullName evidence="3">RING/FYVE/PHD zinc finger domain-containing protein</fullName>
    </submittedName>
</protein>
<evidence type="ECO:0000313" key="3">
    <source>
        <dbReference type="EMBL" id="OAO17551.1"/>
    </source>
</evidence>
<dbReference type="InterPro" id="IPR026741">
    <property type="entry name" value="SNO"/>
</dbReference>
<comment type="caution">
    <text evidence="3">The sequence shown here is derived from an EMBL/GenBank/DDBJ whole genome shotgun (WGS) entry which is preliminary data.</text>
</comment>
<dbReference type="AlphaFoldDB" id="A0A196SMR4"/>
<dbReference type="PANTHER" id="PTHR12706:SF30">
    <property type="entry name" value="PROTEIN STRAWBERRY NOTCH-RELATED"/>
    <property type="match status" value="1"/>
</dbReference>
<reference evidence="3 4" key="1">
    <citation type="submission" date="2016-05" db="EMBL/GenBank/DDBJ databases">
        <title>Nuclear genome of Blastocystis sp. subtype 1 NandII.</title>
        <authorList>
            <person name="Gentekaki E."/>
            <person name="Curtis B."/>
            <person name="Stairs C."/>
            <person name="Eme L."/>
            <person name="Herman E."/>
            <person name="Klimes V."/>
            <person name="Arias M.C."/>
            <person name="Elias M."/>
            <person name="Hilliou F."/>
            <person name="Klute M."/>
            <person name="Malik S.-B."/>
            <person name="Pightling A."/>
            <person name="Rachubinski R."/>
            <person name="Salas D."/>
            <person name="Schlacht A."/>
            <person name="Suga H."/>
            <person name="Archibald J."/>
            <person name="Ball S.G."/>
            <person name="Clark G."/>
            <person name="Dacks J."/>
            <person name="Van Der Giezen M."/>
            <person name="Tsaousis A."/>
            <person name="Roger A."/>
        </authorList>
    </citation>
    <scope>NUCLEOTIDE SEQUENCE [LARGE SCALE GENOMIC DNA]</scope>
    <source>
        <strain evidence="4">ATCC 50177 / NandII</strain>
    </source>
</reference>
<organism evidence="3 4">
    <name type="scientific">Blastocystis sp. subtype 1 (strain ATCC 50177 / NandII)</name>
    <dbReference type="NCBI Taxonomy" id="478820"/>
    <lineage>
        <taxon>Eukaryota</taxon>
        <taxon>Sar</taxon>
        <taxon>Stramenopiles</taxon>
        <taxon>Bigyra</taxon>
        <taxon>Opalozoa</taxon>
        <taxon>Opalinata</taxon>
        <taxon>Blastocystidae</taxon>
        <taxon>Blastocystis</taxon>
    </lineage>
</organism>
<dbReference type="InterPro" id="IPR039187">
    <property type="entry name" value="SNO_AAA"/>
</dbReference>